<evidence type="ECO:0000313" key="5">
    <source>
        <dbReference type="EMBL" id="SMG56086.1"/>
    </source>
</evidence>
<sequence>MTSTRRFEGKIAFITGAARGQGRAEAVRLASEGADIIAVDICKPLEYPAYPGATPDDLAVTVKEVEALGRRIVAREVDVRDFDALQQALSEGVAELGGLDVVVANAGVCTAATTWEHALEQWKETIDINLTGVFHTVKAAVPILLEQGRGGSIVMTSSVAGLRGLPFVAAYSASKHGVVGLCKTLANELGQHRIRVNTVHPAGVTTDMQPVEMQQMIADHAATLGPIFMNALPDEATDAEDIAGTVAWLPSDEARHITGAQIPVDLGTLIR</sequence>
<dbReference type="InterPro" id="IPR036291">
    <property type="entry name" value="NAD(P)-bd_dom_sf"/>
</dbReference>
<dbReference type="InterPro" id="IPR023985">
    <property type="entry name" value="SDR_subfam_1"/>
</dbReference>
<dbReference type="SUPFAM" id="SSF51735">
    <property type="entry name" value="NAD(P)-binding Rossmann-fold domains"/>
    <property type="match status" value="1"/>
</dbReference>
<dbReference type="CDD" id="cd05233">
    <property type="entry name" value="SDR_c"/>
    <property type="match status" value="1"/>
</dbReference>
<dbReference type="PANTHER" id="PTHR24321:SF8">
    <property type="entry name" value="ESTRADIOL 17-BETA-DEHYDROGENASE 8-RELATED"/>
    <property type="match status" value="1"/>
</dbReference>
<dbReference type="Pfam" id="PF00106">
    <property type="entry name" value="adh_short"/>
    <property type="match status" value="1"/>
</dbReference>
<evidence type="ECO:0000256" key="1">
    <source>
        <dbReference type="ARBA" id="ARBA00006484"/>
    </source>
</evidence>
<accession>A0ABY1MH32</accession>
<dbReference type="PROSITE" id="PS00061">
    <property type="entry name" value="ADH_SHORT"/>
    <property type="match status" value="1"/>
</dbReference>
<dbReference type="PRINTS" id="PR00080">
    <property type="entry name" value="SDRFAMILY"/>
</dbReference>
<proteinExistence type="inferred from homology"/>
<evidence type="ECO:0000256" key="2">
    <source>
        <dbReference type="ARBA" id="ARBA00023002"/>
    </source>
</evidence>
<evidence type="ECO:0000256" key="4">
    <source>
        <dbReference type="RuleBase" id="RU000363"/>
    </source>
</evidence>
<reference evidence="5 6" key="1">
    <citation type="submission" date="2017-04" db="EMBL/GenBank/DDBJ databases">
        <authorList>
            <person name="Varghese N."/>
            <person name="Submissions S."/>
        </authorList>
    </citation>
    <scope>NUCLEOTIDE SEQUENCE [LARGE SCALE GENOMIC DNA]</scope>
    <source>
        <strain evidence="5 6">J3</strain>
    </source>
</reference>
<dbReference type="Gene3D" id="3.40.50.720">
    <property type="entry name" value="NAD(P)-binding Rossmann-like Domain"/>
    <property type="match status" value="1"/>
</dbReference>
<dbReference type="PRINTS" id="PR00081">
    <property type="entry name" value="GDHRDH"/>
</dbReference>
<keyword evidence="2" id="KW-0560">Oxidoreductase</keyword>
<organism evidence="5 6">
    <name type="scientific">Rhodococcus rhodochrous J3</name>
    <dbReference type="NCBI Taxonomy" id="903528"/>
    <lineage>
        <taxon>Bacteria</taxon>
        <taxon>Bacillati</taxon>
        <taxon>Actinomycetota</taxon>
        <taxon>Actinomycetes</taxon>
        <taxon>Mycobacteriales</taxon>
        <taxon>Nocardiaceae</taxon>
        <taxon>Rhodococcus</taxon>
    </lineage>
</organism>
<name>A0ABY1MH32_RHORH</name>
<comment type="similarity">
    <text evidence="1 4">Belongs to the short-chain dehydrogenases/reductases (SDR) family.</text>
</comment>
<dbReference type="NCBIfam" id="NF009467">
    <property type="entry name" value="PRK12826.1-3"/>
    <property type="match status" value="1"/>
</dbReference>
<keyword evidence="6" id="KW-1185">Reference proteome</keyword>
<dbReference type="PANTHER" id="PTHR24321">
    <property type="entry name" value="DEHYDROGENASES, SHORT CHAIN"/>
    <property type="match status" value="1"/>
</dbReference>
<dbReference type="InterPro" id="IPR002347">
    <property type="entry name" value="SDR_fam"/>
</dbReference>
<comment type="caution">
    <text evidence="5">The sequence shown here is derived from an EMBL/GenBank/DDBJ whole genome shotgun (WGS) entry which is preliminary data.</text>
</comment>
<dbReference type="NCBIfam" id="TIGR03971">
    <property type="entry name" value="SDR_subfam_1"/>
    <property type="match status" value="1"/>
</dbReference>
<dbReference type="RefSeq" id="WP_085470404.1">
    <property type="nucleotide sequence ID" value="NZ_FXAV01000019.1"/>
</dbReference>
<evidence type="ECO:0000256" key="3">
    <source>
        <dbReference type="ARBA" id="ARBA00023027"/>
    </source>
</evidence>
<protein>
    <submittedName>
        <fullName evidence="5">SDR family mycofactocin-dependent oxidoreductase</fullName>
    </submittedName>
</protein>
<dbReference type="EMBL" id="FXAV01000019">
    <property type="protein sequence ID" value="SMG56086.1"/>
    <property type="molecule type" value="Genomic_DNA"/>
</dbReference>
<keyword evidence="3" id="KW-0520">NAD</keyword>
<evidence type="ECO:0000313" key="6">
    <source>
        <dbReference type="Proteomes" id="UP000193566"/>
    </source>
</evidence>
<dbReference type="Proteomes" id="UP000193566">
    <property type="component" value="Unassembled WGS sequence"/>
</dbReference>
<dbReference type="InterPro" id="IPR020904">
    <property type="entry name" value="Sc_DH/Rdtase_CS"/>
</dbReference>
<gene>
    <name evidence="5" type="ORF">SAMN02745947_04765</name>
</gene>